<proteinExistence type="predicted"/>
<evidence type="ECO:0000313" key="2">
    <source>
        <dbReference type="EMBL" id="MFC4334108.1"/>
    </source>
</evidence>
<keyword evidence="1" id="KW-0732">Signal</keyword>
<keyword evidence="3" id="KW-1185">Reference proteome</keyword>
<feature type="chain" id="PRO_5046477656" evidence="1">
    <location>
        <begin position="25"/>
        <end position="48"/>
    </location>
</feature>
<reference evidence="3" key="1">
    <citation type="journal article" date="2019" name="Int. J. Syst. Evol. Microbiol.">
        <title>The Global Catalogue of Microorganisms (GCM) 10K type strain sequencing project: providing services to taxonomists for standard genome sequencing and annotation.</title>
        <authorList>
            <consortium name="The Broad Institute Genomics Platform"/>
            <consortium name="The Broad Institute Genome Sequencing Center for Infectious Disease"/>
            <person name="Wu L."/>
            <person name="Ma J."/>
        </authorList>
    </citation>
    <scope>NUCLEOTIDE SEQUENCE [LARGE SCALE GENOMIC DNA]</scope>
    <source>
        <strain evidence="3">IBRC-M 10908</strain>
    </source>
</reference>
<sequence>MKRTAAIALAALIALGALSGTAAASEATSDGSTDCPTADDFSVNVGWC</sequence>
<gene>
    <name evidence="2" type="ORF">ACFPET_02730</name>
</gene>
<dbReference type="RefSeq" id="WP_380617840.1">
    <property type="nucleotide sequence ID" value="NZ_JBHSDK010000002.1"/>
</dbReference>
<dbReference type="Proteomes" id="UP001595823">
    <property type="component" value="Unassembled WGS sequence"/>
</dbReference>
<accession>A0ABV8TTN3</accession>
<evidence type="ECO:0000313" key="3">
    <source>
        <dbReference type="Proteomes" id="UP001595823"/>
    </source>
</evidence>
<feature type="signal peptide" evidence="1">
    <location>
        <begin position="1"/>
        <end position="24"/>
    </location>
</feature>
<name>A0ABV8TTN3_9ACTN</name>
<protein>
    <submittedName>
        <fullName evidence="2">Uncharacterized protein</fullName>
    </submittedName>
</protein>
<dbReference type="EMBL" id="JBHSDK010000002">
    <property type="protein sequence ID" value="MFC4334108.1"/>
    <property type="molecule type" value="Genomic_DNA"/>
</dbReference>
<evidence type="ECO:0000256" key="1">
    <source>
        <dbReference type="SAM" id="SignalP"/>
    </source>
</evidence>
<organism evidence="2 3">
    <name type="scientific">Salininema proteolyticum</name>
    <dbReference type="NCBI Taxonomy" id="1607685"/>
    <lineage>
        <taxon>Bacteria</taxon>
        <taxon>Bacillati</taxon>
        <taxon>Actinomycetota</taxon>
        <taxon>Actinomycetes</taxon>
        <taxon>Glycomycetales</taxon>
        <taxon>Glycomycetaceae</taxon>
        <taxon>Salininema</taxon>
    </lineage>
</organism>
<comment type="caution">
    <text evidence="2">The sequence shown here is derived from an EMBL/GenBank/DDBJ whole genome shotgun (WGS) entry which is preliminary data.</text>
</comment>